<evidence type="ECO:0000256" key="10">
    <source>
        <dbReference type="ARBA" id="ARBA00023224"/>
    </source>
</evidence>
<dbReference type="InterPro" id="IPR038550">
    <property type="entry name" value="GPCR_3_9-Cys_sf"/>
</dbReference>
<feature type="domain" description="G-protein coupled receptors family 3 profile" evidence="13">
    <location>
        <begin position="358"/>
        <end position="614"/>
    </location>
</feature>
<dbReference type="OrthoDB" id="425344at2759"/>
<feature type="transmembrane region" description="Helical" evidence="12">
    <location>
        <begin position="550"/>
        <end position="569"/>
    </location>
</feature>
<dbReference type="InterPro" id="IPR050726">
    <property type="entry name" value="mGluR"/>
</dbReference>
<evidence type="ECO:0000256" key="11">
    <source>
        <dbReference type="SAM" id="MobiDB-lite"/>
    </source>
</evidence>
<feature type="transmembrane region" description="Helical" evidence="12">
    <location>
        <begin position="521"/>
        <end position="538"/>
    </location>
</feature>
<evidence type="ECO:0000256" key="4">
    <source>
        <dbReference type="ARBA" id="ARBA00022692"/>
    </source>
</evidence>
<keyword evidence="5 12" id="KW-1133">Transmembrane helix</keyword>
<keyword evidence="4 12" id="KW-0812">Transmembrane</keyword>
<name>A0A7M7PX97_STRPU</name>
<dbReference type="PROSITE" id="PS00981">
    <property type="entry name" value="G_PROTEIN_RECEP_F3_3"/>
    <property type="match status" value="1"/>
</dbReference>
<evidence type="ECO:0000256" key="7">
    <source>
        <dbReference type="ARBA" id="ARBA00023136"/>
    </source>
</evidence>
<proteinExistence type="inferred from homology"/>
<dbReference type="FunFam" id="2.10.50.30:FF:000001">
    <property type="entry name" value="metabotropic glutamate receptor 1"/>
    <property type="match status" value="1"/>
</dbReference>
<protein>
    <recommendedName>
        <fullName evidence="13">G-protein coupled receptors family 3 profile domain-containing protein</fullName>
    </recommendedName>
</protein>
<comment type="similarity">
    <text evidence="2">Belongs to the G-protein coupled receptor 3 family.</text>
</comment>
<feature type="transmembrane region" description="Helical" evidence="12">
    <location>
        <begin position="428"/>
        <end position="449"/>
    </location>
</feature>
<comment type="subcellular location">
    <subcellularLocation>
        <location evidence="1">Cell membrane</location>
        <topology evidence="1">Multi-pass membrane protein</topology>
    </subcellularLocation>
</comment>
<dbReference type="AlphaFoldDB" id="A0A7M7PX97"/>
<dbReference type="EnsemblMetazoa" id="XM_031000043">
    <property type="protein sequence ID" value="XP_030855903"/>
    <property type="gene ID" value="LOC582475"/>
</dbReference>
<evidence type="ECO:0000259" key="13">
    <source>
        <dbReference type="PROSITE" id="PS50259"/>
    </source>
</evidence>
<dbReference type="RefSeq" id="XP_030855903.1">
    <property type="nucleotide sequence ID" value="XM_031000043.1"/>
</dbReference>
<reference evidence="15" key="1">
    <citation type="submission" date="2015-02" db="EMBL/GenBank/DDBJ databases">
        <title>Genome sequencing for Strongylocentrotus purpuratus.</title>
        <authorList>
            <person name="Murali S."/>
            <person name="Liu Y."/>
            <person name="Vee V."/>
            <person name="English A."/>
            <person name="Wang M."/>
            <person name="Skinner E."/>
            <person name="Han Y."/>
            <person name="Muzny D.M."/>
            <person name="Worley K.C."/>
            <person name="Gibbs R.A."/>
        </authorList>
    </citation>
    <scope>NUCLEOTIDE SEQUENCE</scope>
</reference>
<keyword evidence="3" id="KW-1003">Cell membrane</keyword>
<feature type="transmembrane region" description="Helical" evidence="12">
    <location>
        <begin position="358"/>
        <end position="384"/>
    </location>
</feature>
<dbReference type="Proteomes" id="UP000007110">
    <property type="component" value="Unassembled WGS sequence"/>
</dbReference>
<dbReference type="Pfam" id="PF01094">
    <property type="entry name" value="ANF_receptor"/>
    <property type="match status" value="1"/>
</dbReference>
<dbReference type="InterPro" id="IPR017979">
    <property type="entry name" value="GPCR_3_CS"/>
</dbReference>
<dbReference type="GeneID" id="582475"/>
<dbReference type="Gene3D" id="3.40.50.2300">
    <property type="match status" value="3"/>
</dbReference>
<feature type="region of interest" description="Disordered" evidence="11">
    <location>
        <begin position="633"/>
        <end position="691"/>
    </location>
</feature>
<accession>A0A7M7PX97</accession>
<feature type="transmembrane region" description="Helical" evidence="12">
    <location>
        <begin position="470"/>
        <end position="491"/>
    </location>
</feature>
<dbReference type="GO" id="GO:0005886">
    <property type="term" value="C:plasma membrane"/>
    <property type="evidence" value="ECO:0000318"/>
    <property type="project" value="GO_Central"/>
</dbReference>
<organism evidence="14 15">
    <name type="scientific">Strongylocentrotus purpuratus</name>
    <name type="common">Purple sea urchin</name>
    <dbReference type="NCBI Taxonomy" id="7668"/>
    <lineage>
        <taxon>Eukaryota</taxon>
        <taxon>Metazoa</taxon>
        <taxon>Echinodermata</taxon>
        <taxon>Eleutherozoa</taxon>
        <taxon>Echinozoa</taxon>
        <taxon>Echinoidea</taxon>
        <taxon>Euechinoidea</taxon>
        <taxon>Echinacea</taxon>
        <taxon>Camarodonta</taxon>
        <taxon>Echinidea</taxon>
        <taxon>Strongylocentrotidae</taxon>
        <taxon>Strongylocentrotus</taxon>
    </lineage>
</organism>
<dbReference type="InterPro" id="IPR017978">
    <property type="entry name" value="GPCR_3_C"/>
</dbReference>
<keyword evidence="8" id="KW-0675">Receptor</keyword>
<dbReference type="PRINTS" id="PR00593">
    <property type="entry name" value="MTABOTROPICR"/>
</dbReference>
<evidence type="ECO:0000256" key="1">
    <source>
        <dbReference type="ARBA" id="ARBA00004651"/>
    </source>
</evidence>
<dbReference type="Gene3D" id="2.10.50.30">
    <property type="entry name" value="GPCR, family 3, nine cysteines domain"/>
    <property type="match status" value="1"/>
</dbReference>
<evidence type="ECO:0000256" key="12">
    <source>
        <dbReference type="SAM" id="Phobius"/>
    </source>
</evidence>
<evidence type="ECO:0000256" key="2">
    <source>
        <dbReference type="ARBA" id="ARBA00007242"/>
    </source>
</evidence>
<keyword evidence="7 12" id="KW-0472">Membrane</keyword>
<dbReference type="GO" id="GO:0007216">
    <property type="term" value="P:G protein-coupled glutamate receptor signaling pathway"/>
    <property type="evidence" value="ECO:0000318"/>
    <property type="project" value="GO_Central"/>
</dbReference>
<keyword evidence="15" id="KW-1185">Reference proteome</keyword>
<dbReference type="InParanoid" id="A0A7M7PX97"/>
<evidence type="ECO:0000313" key="14">
    <source>
        <dbReference type="EnsemblMetazoa" id="XP_030855903"/>
    </source>
</evidence>
<feature type="transmembrane region" description="Helical" evidence="12">
    <location>
        <begin position="581"/>
        <end position="606"/>
    </location>
</feature>
<feature type="compositionally biased region" description="Polar residues" evidence="11">
    <location>
        <begin position="652"/>
        <end position="662"/>
    </location>
</feature>
<keyword evidence="9" id="KW-0325">Glycoprotein</keyword>
<dbReference type="GO" id="GO:0001640">
    <property type="term" value="F:adenylate cyclase inhibiting G protein-coupled glutamate receptor activity"/>
    <property type="evidence" value="ECO:0000318"/>
    <property type="project" value="GO_Central"/>
</dbReference>
<evidence type="ECO:0000256" key="5">
    <source>
        <dbReference type="ARBA" id="ARBA00022989"/>
    </source>
</evidence>
<dbReference type="OMA" id="REGDECC"/>
<dbReference type="PRINTS" id="PR00248">
    <property type="entry name" value="GPCRMGR"/>
</dbReference>
<dbReference type="InterPro" id="IPR028082">
    <property type="entry name" value="Peripla_BP_I"/>
</dbReference>
<dbReference type="FunFam" id="3.40.50.2300:FF:001030">
    <property type="match status" value="1"/>
</dbReference>
<keyword evidence="10" id="KW-0807">Transducer</keyword>
<evidence type="ECO:0000313" key="15">
    <source>
        <dbReference type="Proteomes" id="UP000007110"/>
    </source>
</evidence>
<dbReference type="SUPFAM" id="SSF53822">
    <property type="entry name" value="Periplasmic binding protein-like I"/>
    <property type="match status" value="1"/>
</dbReference>
<evidence type="ECO:0000256" key="3">
    <source>
        <dbReference type="ARBA" id="ARBA00022475"/>
    </source>
</evidence>
<dbReference type="PROSITE" id="PS00980">
    <property type="entry name" value="G_PROTEIN_RECEP_F3_2"/>
    <property type="match status" value="1"/>
</dbReference>
<dbReference type="PANTHER" id="PTHR24060">
    <property type="entry name" value="METABOTROPIC GLUTAMATE RECEPTOR"/>
    <property type="match status" value="1"/>
</dbReference>
<evidence type="ECO:0000256" key="8">
    <source>
        <dbReference type="ARBA" id="ARBA00023170"/>
    </source>
</evidence>
<evidence type="ECO:0000256" key="6">
    <source>
        <dbReference type="ARBA" id="ARBA00023040"/>
    </source>
</evidence>
<dbReference type="PROSITE" id="PS50259">
    <property type="entry name" value="G_PROTEIN_RECEP_F3_4"/>
    <property type="match status" value="1"/>
</dbReference>
<keyword evidence="6" id="KW-0297">G-protein coupled receptor</keyword>
<dbReference type="Pfam" id="PF00003">
    <property type="entry name" value="7tm_3"/>
    <property type="match status" value="1"/>
</dbReference>
<reference evidence="14" key="2">
    <citation type="submission" date="2021-01" db="UniProtKB">
        <authorList>
            <consortium name="EnsemblMetazoa"/>
        </authorList>
    </citation>
    <scope>IDENTIFICATION</scope>
</reference>
<sequence length="691" mass="77780">MNVSNRRDICIAASEVISRDPTNATFDNIVEYVIKKAPNAKGAVVFASETDVRWLLEAVKRANKTKHFIMIGSDDWGTKHNAVETQEKSAEGAITLLPARTPDKGFDSYFTSLNPLNHTNFWFKQFWERTFHCSFNIRAKREEASFRPTAQTSITRCTGMEVFTPEVYEQEGKVAFVIDATYALAHALHRMQRDLCNGTDGMCSAVTQGVDGKMYLDYLKEVAFKGSSGEVRFNKDGDRPGSYDLYQYQRIKNNYKYVPIGSWRSGNLTLKTSDLRWGEKSPNNMIPASVCSLPCAHGHIRKKREGDECCWVCTKCEYQQYRHDEWTCRNCTQGTLPDENRTGCDDIFIEYLHWSSPWAIVPVVMSILGILSTLYVIAVFVYYNDTPVIRASGRELCYVLLVGILLTFITPFTIISRPSTFTCCLRRIILGLSVVISYSALFTKTNRVYRIFNSGKRSVKRPRYTSPRSQLVICSLLVSVQVIGVVVWLVLVPPQTEKHYPSRSKVILDCSVTDFATSLSLAYAMLLVLLCTLYAFMTRKMPENFNEAKFIAFTMYTTCIMWSAFIPIYLGTSATDYKIQQMLLCLSIIISAIVTLGCIFAPKVYIVVLAPHKNKKPTGTMVMNSRVRSACGSAENTCRPNGEMKTRPVLTTAPTSNTTSSGIEFDFKAAGSGSDDEQTHLNRQDLPSTDV</sequence>
<dbReference type="InterPro" id="IPR001828">
    <property type="entry name" value="ANF_lig-bd_rcpt"/>
</dbReference>
<evidence type="ECO:0000256" key="9">
    <source>
        <dbReference type="ARBA" id="ARBA00023180"/>
    </source>
</evidence>
<dbReference type="GO" id="GO:0051966">
    <property type="term" value="P:regulation of synaptic transmission, glutamatergic"/>
    <property type="evidence" value="ECO:0000318"/>
    <property type="project" value="GO_Central"/>
</dbReference>
<dbReference type="KEGG" id="spu:582475"/>
<dbReference type="InterPro" id="IPR000162">
    <property type="entry name" value="GPCR_3_mtglu_rcpt"/>
</dbReference>
<feature type="transmembrane region" description="Helical" evidence="12">
    <location>
        <begin position="396"/>
        <end position="416"/>
    </location>
</feature>
<dbReference type="CDD" id="cd15934">
    <property type="entry name" value="7tmC_mGluRs_group2_3"/>
    <property type="match status" value="1"/>
</dbReference>
<dbReference type="InterPro" id="IPR011500">
    <property type="entry name" value="GPCR_3_9-Cys_dom"/>
</dbReference>
<dbReference type="InterPro" id="IPR000337">
    <property type="entry name" value="GPCR_3"/>
</dbReference>
<dbReference type="Pfam" id="PF07562">
    <property type="entry name" value="NCD3G"/>
    <property type="match status" value="1"/>
</dbReference>